<evidence type="ECO:0000256" key="6">
    <source>
        <dbReference type="ARBA" id="ARBA00023004"/>
    </source>
</evidence>
<dbReference type="SUPFAM" id="SSF56935">
    <property type="entry name" value="Porins"/>
    <property type="match status" value="1"/>
</dbReference>
<comment type="similarity">
    <text evidence="10 11">Belongs to the TonB-dependent receptor family.</text>
</comment>
<dbReference type="InterPro" id="IPR011662">
    <property type="entry name" value="Secretin/TonB_short_N"/>
</dbReference>
<evidence type="ECO:0000256" key="13">
    <source>
        <dbReference type="SAM" id="SignalP"/>
    </source>
</evidence>
<evidence type="ECO:0000256" key="10">
    <source>
        <dbReference type="PROSITE-ProRule" id="PRU01360"/>
    </source>
</evidence>
<evidence type="ECO:0000313" key="15">
    <source>
        <dbReference type="EMBL" id="RDZ29012.1"/>
    </source>
</evidence>
<feature type="domain" description="Secretin/TonB short N-terminal" evidence="14">
    <location>
        <begin position="66"/>
        <end position="117"/>
    </location>
</feature>
<dbReference type="PANTHER" id="PTHR47234">
    <property type="match status" value="1"/>
</dbReference>
<keyword evidence="15" id="KW-0675">Receptor</keyword>
<feature type="compositionally biased region" description="Pro residues" evidence="12">
    <location>
        <begin position="117"/>
        <end position="138"/>
    </location>
</feature>
<feature type="region of interest" description="Disordered" evidence="12">
    <location>
        <begin position="114"/>
        <end position="146"/>
    </location>
</feature>
<dbReference type="Gene3D" id="2.40.170.20">
    <property type="entry name" value="TonB-dependent receptor, beta-barrel domain"/>
    <property type="match status" value="1"/>
</dbReference>
<dbReference type="InterPro" id="IPR039426">
    <property type="entry name" value="TonB-dep_rcpt-like"/>
</dbReference>
<proteinExistence type="inferred from homology"/>
<dbReference type="Pfam" id="PF07715">
    <property type="entry name" value="Plug"/>
    <property type="match status" value="1"/>
</dbReference>
<dbReference type="PROSITE" id="PS52016">
    <property type="entry name" value="TONB_DEPENDENT_REC_3"/>
    <property type="match status" value="1"/>
</dbReference>
<comment type="subcellular location">
    <subcellularLocation>
        <location evidence="1 10">Cell outer membrane</location>
        <topology evidence="1 10">Multi-pass membrane protein</topology>
    </subcellularLocation>
</comment>
<keyword evidence="4" id="KW-0410">Iron transport</keyword>
<evidence type="ECO:0000256" key="11">
    <source>
        <dbReference type="RuleBase" id="RU003357"/>
    </source>
</evidence>
<name>A0A371K572_9GAMM</name>
<evidence type="ECO:0000256" key="1">
    <source>
        <dbReference type="ARBA" id="ARBA00004571"/>
    </source>
</evidence>
<reference evidence="15 16" key="1">
    <citation type="submission" date="2018-08" db="EMBL/GenBank/DDBJ databases">
        <title>Lysobacter sp. zong2l5, whole genome shotgun sequence.</title>
        <authorList>
            <person name="Zhang X."/>
            <person name="Feng G."/>
            <person name="Zhu H."/>
        </authorList>
    </citation>
    <scope>NUCLEOTIDE SEQUENCE [LARGE SCALE GENOMIC DNA]</scope>
    <source>
        <strain evidence="16">zong2l5</strain>
    </source>
</reference>
<evidence type="ECO:0000256" key="5">
    <source>
        <dbReference type="ARBA" id="ARBA00022692"/>
    </source>
</evidence>
<keyword evidence="5 10" id="KW-0812">Transmembrane</keyword>
<feature type="chain" id="PRO_5017018025" evidence="13">
    <location>
        <begin position="36"/>
        <end position="965"/>
    </location>
</feature>
<keyword evidence="13" id="KW-0732">Signal</keyword>
<dbReference type="CDD" id="cd01347">
    <property type="entry name" value="ligand_gated_channel"/>
    <property type="match status" value="1"/>
</dbReference>
<dbReference type="SMART" id="SM00965">
    <property type="entry name" value="STN"/>
    <property type="match status" value="1"/>
</dbReference>
<dbReference type="AlphaFoldDB" id="A0A371K572"/>
<feature type="signal peptide" evidence="13">
    <location>
        <begin position="1"/>
        <end position="35"/>
    </location>
</feature>
<keyword evidence="2 10" id="KW-0813">Transport</keyword>
<comment type="caution">
    <text evidence="15">The sequence shown here is derived from an EMBL/GenBank/DDBJ whole genome shotgun (WGS) entry which is preliminary data.</text>
</comment>
<dbReference type="Proteomes" id="UP000264492">
    <property type="component" value="Unassembled WGS sequence"/>
</dbReference>
<dbReference type="Pfam" id="PF07660">
    <property type="entry name" value="STN"/>
    <property type="match status" value="1"/>
</dbReference>
<dbReference type="InterPro" id="IPR037066">
    <property type="entry name" value="Plug_dom_sf"/>
</dbReference>
<dbReference type="PANTHER" id="PTHR47234:SF1">
    <property type="entry name" value="TONB-DEPENDENT RECEPTOR"/>
    <property type="match status" value="1"/>
</dbReference>
<dbReference type="Pfam" id="PF00593">
    <property type="entry name" value="TonB_dep_Rec_b-barrel"/>
    <property type="match status" value="1"/>
</dbReference>
<organism evidence="15 16">
    <name type="scientific">Lysobacter silvisoli</name>
    <dbReference type="NCBI Taxonomy" id="2293254"/>
    <lineage>
        <taxon>Bacteria</taxon>
        <taxon>Pseudomonadati</taxon>
        <taxon>Pseudomonadota</taxon>
        <taxon>Gammaproteobacteria</taxon>
        <taxon>Lysobacterales</taxon>
        <taxon>Lysobacteraceae</taxon>
        <taxon>Lysobacter</taxon>
    </lineage>
</organism>
<evidence type="ECO:0000256" key="7">
    <source>
        <dbReference type="ARBA" id="ARBA00023077"/>
    </source>
</evidence>
<dbReference type="GO" id="GO:0006826">
    <property type="term" value="P:iron ion transport"/>
    <property type="evidence" value="ECO:0007669"/>
    <property type="project" value="UniProtKB-KW"/>
</dbReference>
<evidence type="ECO:0000313" key="16">
    <source>
        <dbReference type="Proteomes" id="UP000264492"/>
    </source>
</evidence>
<keyword evidence="4" id="KW-0406">Ion transport</keyword>
<evidence type="ECO:0000256" key="12">
    <source>
        <dbReference type="SAM" id="MobiDB-lite"/>
    </source>
</evidence>
<keyword evidence="7 11" id="KW-0798">TonB box</keyword>
<protein>
    <submittedName>
        <fullName evidence="15">TonB-dependent receptor</fullName>
    </submittedName>
</protein>
<keyword evidence="3 10" id="KW-1134">Transmembrane beta strand</keyword>
<sequence>MGSGDRRAAPMARVRYALAISGAFCLGLSAPGAVASAAAAPTVTRFAIPAGPLDDALQALATQSRVQILYAPNLVLGKRSGGLRGELSPAQALERLLRGSGLNAMRVNDDTFVLQSAPPPIAKPPRPAPRPRPAPPPLRSTEPTNLGTVQVTGSHIPRSDLESVSVSPMTLISREDIEASGHQTLFELLRFQPGMIGHHPVDVAAEGGQPYQQLFAAAATTSLNALGPRGTLFLVDGQRIANYGLISAELGGLTDLEGIPLSIVERIEIIRGGASAIYGADAMAGVVNIILKKDQQGSEVTARLGISDRNDAKQRRISVGSGFDLRRGGNLLLSADYFQQDALYGSQRSWRTMDRSGDGLRDLRIQLGYLSDDNTRLWAYCPRQRRDQKGYCPLDTAKWISLQPEAERRSFYGHWRQPIGADSEVYASLRLGEVSQQLQSAPFYANVFLPPDHPDAFWPGGEPTTLQYAFYDVGPIRTRSQARTIDLNLGAKTYRGDWEWSASVGHHENDVTNRIDGLVSLSQFYELAGTLDYRFNSGGNAREVLDRLSPRATARGRARLDQLSLGVHGPWFELPAGRTRVAAGLELSRDSLMNQPDPLMEDHDFAFSPPKVAVDQSRNQAAFYAELSAPLAQRLQGEFALRADRRQGYNHRVSPKLGLKWNALDTLTFRGTLASGYRAPSLFELRRPNVDGNSLFVVQDDTTGPCRNTAQVEAGVEVCMLARSAFENNQLKPETSRSRTLGFVWSPDERFSLALDYFDIRRRNEILKVNALDDPEAFERSFKHDGNGLLVGIDDYYENIGTTDVRGWEIDAEYRLQTQRYGRFSLRLSGNYLDRLVRRNAPDAPALDYAGYNGPDRTALAGLEWAYGRWATTLSMRALGPSKIGRPDEDCPKVYAAAGRCSNPGSATVDLNLAYTGDTHWRFSLNVHDLGDRRPVNYDMLKGGYDIAYDDPRGRYYLLSASYRF</sequence>
<dbReference type="Gene3D" id="3.55.50.30">
    <property type="match status" value="1"/>
</dbReference>
<keyword evidence="16" id="KW-1185">Reference proteome</keyword>
<dbReference type="EMBL" id="QTSU01000001">
    <property type="protein sequence ID" value="RDZ29012.1"/>
    <property type="molecule type" value="Genomic_DNA"/>
</dbReference>
<keyword evidence="6" id="KW-0408">Iron</keyword>
<dbReference type="GO" id="GO:0009279">
    <property type="term" value="C:cell outer membrane"/>
    <property type="evidence" value="ECO:0007669"/>
    <property type="project" value="UniProtKB-SubCell"/>
</dbReference>
<evidence type="ECO:0000256" key="4">
    <source>
        <dbReference type="ARBA" id="ARBA00022496"/>
    </source>
</evidence>
<evidence type="ECO:0000256" key="3">
    <source>
        <dbReference type="ARBA" id="ARBA00022452"/>
    </source>
</evidence>
<dbReference type="InterPro" id="IPR036942">
    <property type="entry name" value="Beta-barrel_TonB_sf"/>
</dbReference>
<evidence type="ECO:0000259" key="14">
    <source>
        <dbReference type="SMART" id="SM00965"/>
    </source>
</evidence>
<keyword evidence="8 10" id="KW-0472">Membrane</keyword>
<evidence type="ECO:0000256" key="9">
    <source>
        <dbReference type="ARBA" id="ARBA00023237"/>
    </source>
</evidence>
<dbReference type="Gene3D" id="2.170.130.10">
    <property type="entry name" value="TonB-dependent receptor, plug domain"/>
    <property type="match status" value="1"/>
</dbReference>
<accession>A0A371K572</accession>
<keyword evidence="9 10" id="KW-0998">Cell outer membrane</keyword>
<gene>
    <name evidence="15" type="ORF">DX914_07905</name>
</gene>
<evidence type="ECO:0000256" key="8">
    <source>
        <dbReference type="ARBA" id="ARBA00023136"/>
    </source>
</evidence>
<dbReference type="InterPro" id="IPR000531">
    <property type="entry name" value="Beta-barrel_TonB"/>
</dbReference>
<dbReference type="InterPro" id="IPR012910">
    <property type="entry name" value="Plug_dom"/>
</dbReference>
<evidence type="ECO:0000256" key="2">
    <source>
        <dbReference type="ARBA" id="ARBA00022448"/>
    </source>
</evidence>